<evidence type="ECO:0000256" key="1">
    <source>
        <dbReference type="SAM" id="MobiDB-lite"/>
    </source>
</evidence>
<evidence type="ECO:0000313" key="2">
    <source>
        <dbReference type="EMBL" id="KAF5449592.1"/>
    </source>
</evidence>
<organism evidence="2 3">
    <name type="scientific">Juglans regia</name>
    <name type="common">English walnut</name>
    <dbReference type="NCBI Taxonomy" id="51240"/>
    <lineage>
        <taxon>Eukaryota</taxon>
        <taxon>Viridiplantae</taxon>
        <taxon>Streptophyta</taxon>
        <taxon>Embryophyta</taxon>
        <taxon>Tracheophyta</taxon>
        <taxon>Spermatophyta</taxon>
        <taxon>Magnoliopsida</taxon>
        <taxon>eudicotyledons</taxon>
        <taxon>Gunneridae</taxon>
        <taxon>Pentapetalae</taxon>
        <taxon>rosids</taxon>
        <taxon>fabids</taxon>
        <taxon>Fagales</taxon>
        <taxon>Juglandaceae</taxon>
        <taxon>Juglans</taxon>
    </lineage>
</organism>
<protein>
    <submittedName>
        <fullName evidence="2">Uncharacterized protein</fullName>
    </submittedName>
</protein>
<name>A0A833U0C6_JUGRE</name>
<sequence length="154" mass="17331">MKYMVDPESNEVSTKIRLVPVKANESDFEDNGTEGINGFEAQEVSFMKTPTQSDGESNKKGTISQLFTRPETSRQRHQSELAVNVEGGSKETENIRLMLQNFTILQYEISVGFTEEELLLHDLHVLVAFAEQKSTSERLKQGITQVLSILDGQH</sequence>
<dbReference type="Gramene" id="Jr13_15110_p1">
    <property type="protein sequence ID" value="cds.Jr13_15110_p1"/>
    <property type="gene ID" value="Jr13_15110"/>
</dbReference>
<reference evidence="2" key="1">
    <citation type="submission" date="2015-10" db="EMBL/GenBank/DDBJ databases">
        <authorList>
            <person name="Martinez-Garcia P.J."/>
            <person name="Crepeau M.W."/>
            <person name="Puiu D."/>
            <person name="Gonzalez-Ibeas D."/>
            <person name="Whalen J."/>
            <person name="Stevens K."/>
            <person name="Paul R."/>
            <person name="Butterfield T."/>
            <person name="Britton M."/>
            <person name="Reagan R."/>
            <person name="Chakraborty S."/>
            <person name="Walawage S.L."/>
            <person name="Vasquez-Gross H.A."/>
            <person name="Cardeno C."/>
            <person name="Famula R."/>
            <person name="Pratt K."/>
            <person name="Kuruganti S."/>
            <person name="Aradhya M.K."/>
            <person name="Leslie C.A."/>
            <person name="Dandekar A.M."/>
            <person name="Salzberg S.L."/>
            <person name="Wegrzyn J.L."/>
            <person name="Langley C.H."/>
            <person name="Neale D.B."/>
        </authorList>
    </citation>
    <scope>NUCLEOTIDE SEQUENCE</scope>
    <source>
        <tissue evidence="2">Leaves</tissue>
    </source>
</reference>
<comment type="caution">
    <text evidence="2">The sequence shown here is derived from an EMBL/GenBank/DDBJ whole genome shotgun (WGS) entry which is preliminary data.</text>
</comment>
<dbReference type="AlphaFoldDB" id="A0A833U0C6"/>
<dbReference type="EMBL" id="LIHL02000013">
    <property type="protein sequence ID" value="KAF5449592.1"/>
    <property type="molecule type" value="Genomic_DNA"/>
</dbReference>
<gene>
    <name evidence="2" type="ORF">F2P56_030022</name>
</gene>
<accession>A0A833U0C6</accession>
<proteinExistence type="predicted"/>
<dbReference type="Proteomes" id="UP000619265">
    <property type="component" value="Unassembled WGS sequence"/>
</dbReference>
<reference evidence="2" key="2">
    <citation type="submission" date="2020-03" db="EMBL/GenBank/DDBJ databases">
        <title>Walnut 2.0.</title>
        <authorList>
            <person name="Marrano A."/>
            <person name="Britton M."/>
            <person name="Zimin A.V."/>
            <person name="Zaini P.A."/>
            <person name="Workman R."/>
            <person name="Puiu D."/>
            <person name="Bianco L."/>
            <person name="Allen B.J."/>
            <person name="Troggio M."/>
            <person name="Leslie C.A."/>
            <person name="Timp W."/>
            <person name="Dendekar A."/>
            <person name="Salzberg S.L."/>
            <person name="Neale D.B."/>
        </authorList>
    </citation>
    <scope>NUCLEOTIDE SEQUENCE</scope>
    <source>
        <tissue evidence="2">Leaves</tissue>
    </source>
</reference>
<evidence type="ECO:0000313" key="3">
    <source>
        <dbReference type="Proteomes" id="UP000619265"/>
    </source>
</evidence>
<feature type="region of interest" description="Disordered" evidence="1">
    <location>
        <begin position="67"/>
        <end position="88"/>
    </location>
</feature>